<dbReference type="GO" id="GO:0140359">
    <property type="term" value="F:ABC-type transporter activity"/>
    <property type="evidence" value="ECO:0007669"/>
    <property type="project" value="InterPro"/>
</dbReference>
<feature type="transmembrane region" description="Helical" evidence="12">
    <location>
        <begin position="598"/>
        <end position="620"/>
    </location>
</feature>
<feature type="transmembrane region" description="Helical" evidence="12">
    <location>
        <begin position="1274"/>
        <end position="1293"/>
    </location>
</feature>
<dbReference type="InterPro" id="IPR013525">
    <property type="entry name" value="ABC2_TM"/>
</dbReference>
<feature type="region of interest" description="Disordered" evidence="11">
    <location>
        <begin position="1"/>
        <end position="31"/>
    </location>
</feature>
<dbReference type="Pfam" id="PF19055">
    <property type="entry name" value="ABC2_membrane_7"/>
    <property type="match status" value="1"/>
</dbReference>
<evidence type="ECO:0000256" key="12">
    <source>
        <dbReference type="SAM" id="Phobius"/>
    </source>
</evidence>
<feature type="transmembrane region" description="Helical" evidence="12">
    <location>
        <begin position="740"/>
        <end position="761"/>
    </location>
</feature>
<evidence type="ECO:0000256" key="11">
    <source>
        <dbReference type="SAM" id="MobiDB-lite"/>
    </source>
</evidence>
<reference evidence="14" key="1">
    <citation type="submission" date="2022-11" db="EMBL/GenBank/DDBJ databases">
        <authorList>
            <person name="Petersen C."/>
        </authorList>
    </citation>
    <scope>NUCLEOTIDE SEQUENCE</scope>
    <source>
        <strain evidence="14">IBT 22155</strain>
    </source>
</reference>
<evidence type="ECO:0000313" key="15">
    <source>
        <dbReference type="Proteomes" id="UP001149079"/>
    </source>
</evidence>
<name>A0A9W9HEK4_9EURO</name>
<keyword evidence="15" id="KW-1185">Reference proteome</keyword>
<feature type="transmembrane region" description="Helical" evidence="12">
    <location>
        <begin position="632"/>
        <end position="652"/>
    </location>
</feature>
<keyword evidence="8 12" id="KW-1133">Transmembrane helix</keyword>
<feature type="compositionally biased region" description="Basic and acidic residues" evidence="11">
    <location>
        <begin position="1"/>
        <end position="27"/>
    </location>
</feature>
<keyword evidence="5 12" id="KW-0812">Transmembrane</keyword>
<feature type="transmembrane region" description="Helical" evidence="12">
    <location>
        <begin position="564"/>
        <end position="592"/>
    </location>
</feature>
<evidence type="ECO:0000256" key="3">
    <source>
        <dbReference type="ARBA" id="ARBA00022448"/>
    </source>
</evidence>
<evidence type="ECO:0000256" key="4">
    <source>
        <dbReference type="ARBA" id="ARBA00022475"/>
    </source>
</evidence>
<dbReference type="Pfam" id="PF01061">
    <property type="entry name" value="ABC2_membrane"/>
    <property type="match status" value="2"/>
</dbReference>
<dbReference type="GO" id="GO:0005886">
    <property type="term" value="C:plasma membrane"/>
    <property type="evidence" value="ECO:0007669"/>
    <property type="project" value="UniProtKB-SubCell"/>
</dbReference>
<dbReference type="EMBL" id="JAPQKL010000002">
    <property type="protein sequence ID" value="KAJ5144023.1"/>
    <property type="molecule type" value="Genomic_DNA"/>
</dbReference>
<evidence type="ECO:0000313" key="14">
    <source>
        <dbReference type="EMBL" id="KAJ5144023.1"/>
    </source>
</evidence>
<comment type="caution">
    <text evidence="14">The sequence shown here is derived from an EMBL/GenBank/DDBJ whole genome shotgun (WGS) entry which is preliminary data.</text>
</comment>
<feature type="domain" description="ABC transporter" evidence="13">
    <location>
        <begin position="130"/>
        <end position="382"/>
    </location>
</feature>
<feature type="transmembrane region" description="Helical" evidence="12">
    <location>
        <begin position="1228"/>
        <end position="1254"/>
    </location>
</feature>
<evidence type="ECO:0000256" key="9">
    <source>
        <dbReference type="ARBA" id="ARBA00023136"/>
    </source>
</evidence>
<comment type="subcellular location">
    <subcellularLocation>
        <location evidence="1">Cell membrane</location>
        <topology evidence="1">Multi-pass membrane protein</topology>
    </subcellularLocation>
</comment>
<dbReference type="FunFam" id="3.40.50.300:FF:001465">
    <property type="entry name" value="ABC multidrug transporter (Eurofung)"/>
    <property type="match status" value="1"/>
</dbReference>
<keyword evidence="3" id="KW-0813">Transport</keyword>
<dbReference type="Pfam" id="PF06422">
    <property type="entry name" value="PDR_CDR"/>
    <property type="match status" value="1"/>
</dbReference>
<dbReference type="GO" id="GO:0005524">
    <property type="term" value="F:ATP binding"/>
    <property type="evidence" value="ECO:0007669"/>
    <property type="project" value="UniProtKB-KW"/>
</dbReference>
<dbReference type="SMART" id="SM00382">
    <property type="entry name" value="AAA"/>
    <property type="match status" value="2"/>
</dbReference>
<keyword evidence="4" id="KW-1003">Cell membrane</keyword>
<feature type="transmembrane region" description="Helical" evidence="12">
    <location>
        <begin position="1426"/>
        <end position="1444"/>
    </location>
</feature>
<dbReference type="SUPFAM" id="SSF52540">
    <property type="entry name" value="P-loop containing nucleoside triphosphate hydrolases"/>
    <property type="match status" value="2"/>
</dbReference>
<feature type="transmembrane region" description="Helical" evidence="12">
    <location>
        <begin position="1186"/>
        <end position="1207"/>
    </location>
</feature>
<keyword evidence="9 12" id="KW-0472">Membrane</keyword>
<dbReference type="OrthoDB" id="245989at2759"/>
<dbReference type="PROSITE" id="PS00211">
    <property type="entry name" value="ABC_TRANSPORTER_1"/>
    <property type="match status" value="1"/>
</dbReference>
<organism evidence="14 15">
    <name type="scientific">Penicillium bovifimosum</name>
    <dbReference type="NCBI Taxonomy" id="126998"/>
    <lineage>
        <taxon>Eukaryota</taxon>
        <taxon>Fungi</taxon>
        <taxon>Dikarya</taxon>
        <taxon>Ascomycota</taxon>
        <taxon>Pezizomycotina</taxon>
        <taxon>Eurotiomycetes</taxon>
        <taxon>Eurotiomycetidae</taxon>
        <taxon>Eurotiales</taxon>
        <taxon>Aspergillaceae</taxon>
        <taxon>Penicillium</taxon>
    </lineage>
</organism>
<reference evidence="14" key="2">
    <citation type="journal article" date="2023" name="IMA Fungus">
        <title>Comparative genomic study of the Penicillium genus elucidates a diverse pangenome and 15 lateral gene transfer events.</title>
        <authorList>
            <person name="Petersen C."/>
            <person name="Sorensen T."/>
            <person name="Nielsen M.R."/>
            <person name="Sondergaard T.E."/>
            <person name="Sorensen J.L."/>
            <person name="Fitzpatrick D.A."/>
            <person name="Frisvad J.C."/>
            <person name="Nielsen K.L."/>
        </authorList>
    </citation>
    <scope>NUCLEOTIDE SEQUENCE</scope>
    <source>
        <strain evidence="14">IBT 22155</strain>
    </source>
</reference>
<comment type="similarity">
    <text evidence="2">Belongs to the ABC transporter superfamily. ABCG family. PDR (TC 3.A.1.205) subfamily.</text>
</comment>
<evidence type="ECO:0000256" key="2">
    <source>
        <dbReference type="ARBA" id="ARBA00006012"/>
    </source>
</evidence>
<evidence type="ECO:0000256" key="10">
    <source>
        <dbReference type="ARBA" id="ARBA00023180"/>
    </source>
</evidence>
<evidence type="ECO:0000259" key="13">
    <source>
        <dbReference type="PROSITE" id="PS50893"/>
    </source>
</evidence>
<accession>A0A9W9HEK4</accession>
<dbReference type="CDD" id="cd03233">
    <property type="entry name" value="ABCG_PDR_domain1"/>
    <property type="match status" value="1"/>
</dbReference>
<dbReference type="InterPro" id="IPR027417">
    <property type="entry name" value="P-loop_NTPase"/>
</dbReference>
<dbReference type="Gene3D" id="3.40.50.300">
    <property type="entry name" value="P-loop containing nucleotide triphosphate hydrolases"/>
    <property type="match status" value="2"/>
</dbReference>
<dbReference type="PANTHER" id="PTHR19241">
    <property type="entry name" value="ATP-BINDING CASSETTE TRANSPORTER"/>
    <property type="match status" value="1"/>
</dbReference>
<dbReference type="InterPro" id="IPR043926">
    <property type="entry name" value="ABCG_dom"/>
</dbReference>
<dbReference type="GeneID" id="81402724"/>
<dbReference type="InterPro" id="IPR034003">
    <property type="entry name" value="ABCG_PDR_2"/>
</dbReference>
<dbReference type="InterPro" id="IPR017871">
    <property type="entry name" value="ABC_transporter-like_CS"/>
</dbReference>
<dbReference type="FunFam" id="3.40.50.300:FF:000054">
    <property type="entry name" value="ABC multidrug transporter atrF"/>
    <property type="match status" value="1"/>
</dbReference>
<dbReference type="Proteomes" id="UP001149079">
    <property type="component" value="Unassembled WGS sequence"/>
</dbReference>
<keyword evidence="6" id="KW-0547">Nucleotide-binding</keyword>
<dbReference type="InterPro" id="IPR003439">
    <property type="entry name" value="ABC_transporter-like_ATP-bd"/>
</dbReference>
<dbReference type="CDD" id="cd03232">
    <property type="entry name" value="ABCG_PDR_domain2"/>
    <property type="match status" value="1"/>
</dbReference>
<evidence type="ECO:0000256" key="5">
    <source>
        <dbReference type="ARBA" id="ARBA00022692"/>
    </source>
</evidence>
<gene>
    <name evidence="14" type="ORF">N7515_002810</name>
</gene>
<keyword evidence="10" id="KW-0325">Glycoprotein</keyword>
<protein>
    <submittedName>
        <fullName evidence="14">CDR ABC transporter</fullName>
    </submittedName>
</protein>
<feature type="domain" description="ABC transporter" evidence="13">
    <location>
        <begin position="823"/>
        <end position="1066"/>
    </location>
</feature>
<dbReference type="InterPro" id="IPR010929">
    <property type="entry name" value="PDR_CDR_ABC"/>
</dbReference>
<dbReference type="GO" id="GO:0016887">
    <property type="term" value="F:ATP hydrolysis activity"/>
    <property type="evidence" value="ECO:0007669"/>
    <property type="project" value="InterPro"/>
</dbReference>
<evidence type="ECO:0000256" key="1">
    <source>
        <dbReference type="ARBA" id="ARBA00004651"/>
    </source>
</evidence>
<evidence type="ECO:0000256" key="8">
    <source>
        <dbReference type="ARBA" id="ARBA00022989"/>
    </source>
</evidence>
<evidence type="ECO:0000256" key="7">
    <source>
        <dbReference type="ARBA" id="ARBA00022840"/>
    </source>
</evidence>
<dbReference type="Pfam" id="PF00005">
    <property type="entry name" value="ABC_tran"/>
    <property type="match status" value="2"/>
</dbReference>
<sequence>MEHHEADDASPFEHHSDHHNEDEEYSQRLDSQPVHKLNTHDFTSVETLHVPEANIQSSKSSETLNVANADTSIPPKKAPEWSMTPQVIRNAERDEAAGFKRRELGITWQNLTVDVLAAEAAVNENMISQFNIPQLIKDFRRKPPLKSILSDSHGCVKPGEMLLVLGRPGSGCTTLLKMLSNRRSGYHTVKGDVRFGNMTPEQADDYNGQIVMNTEEELFYPRLTVGQTMDFATRLKVPFHLPEGVQSAAEYTAEMKQFLLQSMGITHTADTKVGNEFVRGVSGGERKRVSIIECLATRGSVYSWDNSTRGLDASTALEWAKALRAMTDVLGLSTIVTLYQAGNGIYNLFDKVLVLDEGKQIYYGPAAAAKPFMEDLGFVYTDGANVGDFLTGLTVPTERKIRPGYENTFPRNADDILGAYRKSNIYEQMVSTYNYPDSEISRERTDAFKESVAWEKSGHLPKGSSLTTSFWAQLVACTKRQYQILWGEKSTFIIKQVLSCVMALIAGSCFYDSPDTSEGLFTKGGAVFFALLYNCIVAMSEVTESFKGRPTLIKHKGFAMYHPAAFSLAQITADFPVLLFQCTIFSVVIYWMSGLKHTAAAFFTFWIILFSTILCITALFRFIGSAFSTFEAASKISGTAVKGIVMYAGYMIPKPHMKNWFLELYYTNPFAYAFQAALSNEFHDRTFPCVGKNLVPSGPGYENIAAENQACTGVAGALPGANYVTGDQYLASLHYKHSQLWRNFGVVWAFWGLFAVLTIIFTSRWKEGAGSGASLLIPREKLKKHQAAIDEEAQHNEKITARQTTDEPVEVEDDNLSRNTSIFTWRNLTYTVATPTGDRVLLDNIHGWVKPGMLGALMGSSGAGKTTLLDVLAQRKTDGTIKGSILVDGRELPVSFQRMAGYCEQLDVHEPFATVREALEFSALLRQSRNTPKEEKLRYVDTIIDLLELHDLADTLIGSVGNGLSVEQRKRVTIGVELVSKPSILIFLDEPTSGLDGQSAYNTVRFLRKLADVGQAVLVTIHQPSAQLFAQFDTLLLLAKGGKTVYFGDIGENAASVKQYFAQYGADCPTQANPAEFMIDVVTGGIEAVKDKDWHQIWLDSPEQSRMIKELDGMIQDAAAKPPGTVDDGFEFSMPLWEQTKIVTQRMNVALFRNTNYINNKFSLHIISAALNGFSFWRPGPSVSALNLKMFTIFNFVFVAPGVINQLQPLFIQRRDIYDAREKKSKMYSWVAFVTGLIVSEFPYLCICAVLYFACWYYPVWRLPHDSNRSGATFFMMLIYELIYTGIGQFIAAYSPNATFAALVNPLIISILVIFCGVFVPYVQLNVFWKYWMYYLNPFNYVVSGMLTFGIWGAKVTCNEEEFAFFEPANGTCAEYLSDYMAGAGSAINLINPDATSSCKVCQYRSGTDFLNTLNIPNYTVGWRDIGISVIFAISGYALVFGLMKMRTKASKKAE</sequence>
<feature type="region of interest" description="Disordered" evidence="11">
    <location>
        <begin position="793"/>
        <end position="813"/>
    </location>
</feature>
<feature type="transmembrane region" description="Helical" evidence="12">
    <location>
        <begin position="1300"/>
        <end position="1323"/>
    </location>
</feature>
<proteinExistence type="inferred from homology"/>
<dbReference type="InterPro" id="IPR034001">
    <property type="entry name" value="ABCG_PDR_1"/>
</dbReference>
<dbReference type="InterPro" id="IPR003593">
    <property type="entry name" value="AAA+_ATPase"/>
</dbReference>
<keyword evidence="7" id="KW-0067">ATP-binding</keyword>
<dbReference type="RefSeq" id="XP_056525667.1">
    <property type="nucleotide sequence ID" value="XM_056663554.1"/>
</dbReference>
<dbReference type="PROSITE" id="PS50893">
    <property type="entry name" value="ABC_TRANSPORTER_2"/>
    <property type="match status" value="2"/>
</dbReference>
<evidence type="ECO:0000256" key="6">
    <source>
        <dbReference type="ARBA" id="ARBA00022741"/>
    </source>
</evidence>